<name>A0A814DW40_9BILA</name>
<dbReference type="EMBL" id="CAJNOG010000110">
    <property type="protein sequence ID" value="CAF0958009.1"/>
    <property type="molecule type" value="Genomic_DNA"/>
</dbReference>
<dbReference type="GO" id="GO:0005765">
    <property type="term" value="C:lysosomal membrane"/>
    <property type="evidence" value="ECO:0007669"/>
    <property type="project" value="InterPro"/>
</dbReference>
<accession>A0A814DW40</accession>
<protein>
    <recommendedName>
        <fullName evidence="2">LRAT domain-containing protein</fullName>
    </recommendedName>
</protein>
<proteinExistence type="predicted"/>
<keyword evidence="1" id="KW-0472">Membrane</keyword>
<feature type="domain" description="LRAT" evidence="2">
    <location>
        <begin position="263"/>
        <end position="387"/>
    </location>
</feature>
<comment type="caution">
    <text evidence="3">The sequence shown here is derived from an EMBL/GenBank/DDBJ whole genome shotgun (WGS) entry which is preliminary data.</text>
</comment>
<dbReference type="GO" id="GO:0097682">
    <property type="term" value="F:intracellularly phosphatidylinositol-3,5-bisphosphate-gated monatomic cation channel activity"/>
    <property type="evidence" value="ECO:0007669"/>
    <property type="project" value="TreeGrafter"/>
</dbReference>
<dbReference type="Proteomes" id="UP000663845">
    <property type="component" value="Unassembled WGS sequence"/>
</dbReference>
<dbReference type="InterPro" id="IPR007053">
    <property type="entry name" value="LRAT_dom"/>
</dbReference>
<dbReference type="Gene3D" id="3.90.1720.10">
    <property type="entry name" value="endopeptidase domain like (from Nostoc punctiforme)"/>
    <property type="match status" value="1"/>
</dbReference>
<dbReference type="GO" id="GO:0015280">
    <property type="term" value="F:ligand-gated sodium channel activity"/>
    <property type="evidence" value="ECO:0007669"/>
    <property type="project" value="TreeGrafter"/>
</dbReference>
<dbReference type="AlphaFoldDB" id="A0A814DW40"/>
<dbReference type="GO" id="GO:0022832">
    <property type="term" value="F:voltage-gated channel activity"/>
    <property type="evidence" value="ECO:0007669"/>
    <property type="project" value="InterPro"/>
</dbReference>
<dbReference type="InterPro" id="IPR028798">
    <property type="entry name" value="TPC2"/>
</dbReference>
<evidence type="ECO:0000259" key="2">
    <source>
        <dbReference type="PROSITE" id="PS51934"/>
    </source>
</evidence>
<evidence type="ECO:0000256" key="1">
    <source>
        <dbReference type="SAM" id="Phobius"/>
    </source>
</evidence>
<organism evidence="3 4">
    <name type="scientific">Adineta steineri</name>
    <dbReference type="NCBI Taxonomy" id="433720"/>
    <lineage>
        <taxon>Eukaryota</taxon>
        <taxon>Metazoa</taxon>
        <taxon>Spiralia</taxon>
        <taxon>Gnathifera</taxon>
        <taxon>Rotifera</taxon>
        <taxon>Eurotatoria</taxon>
        <taxon>Bdelloidea</taxon>
        <taxon>Adinetida</taxon>
        <taxon>Adinetidae</taxon>
        <taxon>Adineta</taxon>
    </lineage>
</organism>
<feature type="transmembrane region" description="Helical" evidence="1">
    <location>
        <begin position="156"/>
        <end position="179"/>
    </location>
</feature>
<reference evidence="3" key="1">
    <citation type="submission" date="2021-02" db="EMBL/GenBank/DDBJ databases">
        <authorList>
            <person name="Nowell W R."/>
        </authorList>
    </citation>
    <scope>NUCLEOTIDE SEQUENCE</scope>
</reference>
<dbReference type="PANTHER" id="PTHR46768">
    <property type="entry name" value="TWO PORE CALCIUM CHANNEL PROTEIN 2"/>
    <property type="match status" value="1"/>
</dbReference>
<sequence>METEELIIHIQSVTIKDRIKEFLNLPRPIHEELDDNEQCVWSSNILLCATVFLEDAVNYQSIVHKVTRKYLLIYRWFSSSFIKKLHQIILMINLCLALFEQPSSFSITSDVRDQPERIIFSYNILMIIEGLTLFWFLFYISTKSTCLGIRYIRKRFWIIIFFMVIIYSLCEWFTLFIFIRQTYHGFRLRRILRPIFMIESSQLMKKVFKALHKNLLTIIANKINPFMGNINDREPDETYRSNEDMLLYDVINRETRYAVPGDMIQFHRGGYEHWGIYIGNDKIIQVTVFDFGNAFLNALASIHRTIHTVGKHTAYAKITEESFCEVLGDNGKARINNFKDNEWRILPAVISVKRARDSLGKEGYNVLANNCEHFATWCRYGDRLSGQEEAFWSTATFGMYQRR</sequence>
<evidence type="ECO:0000313" key="3">
    <source>
        <dbReference type="EMBL" id="CAF0958009.1"/>
    </source>
</evidence>
<dbReference type="PANTHER" id="PTHR46768:SF1">
    <property type="entry name" value="TWO PORE CHANNEL PROTEIN 2"/>
    <property type="match status" value="1"/>
</dbReference>
<feature type="transmembrane region" description="Helical" evidence="1">
    <location>
        <begin position="119"/>
        <end position="140"/>
    </location>
</feature>
<keyword evidence="1" id="KW-1133">Transmembrane helix</keyword>
<keyword evidence="1" id="KW-0812">Transmembrane</keyword>
<dbReference type="PROSITE" id="PS51934">
    <property type="entry name" value="LRAT"/>
    <property type="match status" value="1"/>
</dbReference>
<dbReference type="GO" id="GO:0019722">
    <property type="term" value="P:calcium-mediated signaling"/>
    <property type="evidence" value="ECO:0007669"/>
    <property type="project" value="TreeGrafter"/>
</dbReference>
<gene>
    <name evidence="3" type="ORF">JYZ213_LOCUS13676</name>
</gene>
<dbReference type="Pfam" id="PF04970">
    <property type="entry name" value="LRAT"/>
    <property type="match status" value="1"/>
</dbReference>
<evidence type="ECO:0000313" key="4">
    <source>
        <dbReference type="Proteomes" id="UP000663845"/>
    </source>
</evidence>
<dbReference type="GO" id="GO:0075509">
    <property type="term" value="P:endocytosis involved in viral entry into host cell"/>
    <property type="evidence" value="ECO:0007669"/>
    <property type="project" value="TreeGrafter"/>
</dbReference>